<organism evidence="1 2">
    <name type="scientific">Ilex paraguariensis</name>
    <name type="common">yerba mate</name>
    <dbReference type="NCBI Taxonomy" id="185542"/>
    <lineage>
        <taxon>Eukaryota</taxon>
        <taxon>Viridiplantae</taxon>
        <taxon>Streptophyta</taxon>
        <taxon>Embryophyta</taxon>
        <taxon>Tracheophyta</taxon>
        <taxon>Spermatophyta</taxon>
        <taxon>Magnoliopsida</taxon>
        <taxon>eudicotyledons</taxon>
        <taxon>Gunneridae</taxon>
        <taxon>Pentapetalae</taxon>
        <taxon>asterids</taxon>
        <taxon>campanulids</taxon>
        <taxon>Aquifoliales</taxon>
        <taxon>Aquifoliaceae</taxon>
        <taxon>Ilex</taxon>
    </lineage>
</organism>
<protein>
    <submittedName>
        <fullName evidence="1">Uncharacterized protein</fullName>
    </submittedName>
</protein>
<reference evidence="1 2" key="1">
    <citation type="submission" date="2024-02" db="EMBL/GenBank/DDBJ databases">
        <authorList>
            <person name="Vignale AGUSTIN F."/>
            <person name="Sosa J E."/>
            <person name="Modenutti C."/>
        </authorList>
    </citation>
    <scope>NUCLEOTIDE SEQUENCE [LARGE SCALE GENOMIC DNA]</scope>
</reference>
<evidence type="ECO:0000313" key="2">
    <source>
        <dbReference type="Proteomes" id="UP001642360"/>
    </source>
</evidence>
<proteinExistence type="predicted"/>
<dbReference type="EMBL" id="CAUOFW020003580">
    <property type="protein sequence ID" value="CAK9160796.1"/>
    <property type="molecule type" value="Genomic_DNA"/>
</dbReference>
<gene>
    <name evidence="1" type="ORF">ILEXP_LOCUS29581</name>
</gene>
<keyword evidence="2" id="KW-1185">Reference proteome</keyword>
<dbReference type="Proteomes" id="UP001642360">
    <property type="component" value="Unassembled WGS sequence"/>
</dbReference>
<dbReference type="AlphaFoldDB" id="A0ABC8SY54"/>
<comment type="caution">
    <text evidence="1">The sequence shown here is derived from an EMBL/GenBank/DDBJ whole genome shotgun (WGS) entry which is preliminary data.</text>
</comment>
<name>A0ABC8SY54_9AQUA</name>
<accession>A0ABC8SY54</accession>
<evidence type="ECO:0000313" key="1">
    <source>
        <dbReference type="EMBL" id="CAK9160796.1"/>
    </source>
</evidence>
<sequence>METIRKILIEEMVFYCVVASINFDKPKRLQNDCLLQQRGEEGRSVTSAKVEKKYEQLGFLKARSESLVDVDCWSCEVRFLGMLMEKANSEWEGRRRQGGKMEEGRVWVCRWRE</sequence>